<reference evidence="1 2" key="1">
    <citation type="journal article" date="2014" name="Virology">
        <title>Supersize me: Cronobacter sakazakii phage GAP32.</title>
        <authorList>
            <person name="Abbasifar R."/>
            <person name="Griffiths M.W."/>
            <person name="Sabour P.M."/>
            <person name="Ackermann H.-W."/>
            <person name="Vandersteegen K."/>
            <person name="Lavigne R."/>
            <person name="Noben J.-P."/>
            <person name="Villa A.A."/>
            <person name="Abbasifar A."/>
            <person name="Nash J.H.E."/>
            <person name="Kropinski A.M."/>
        </authorList>
    </citation>
    <scope>NUCLEOTIDE SEQUENCE [LARGE SCALE GENOMIC DNA]</scope>
    <source>
        <strain evidence="1">GAP-32</strain>
    </source>
</reference>
<protein>
    <submittedName>
        <fullName evidence="1">Uncharacterized protein</fullName>
    </submittedName>
</protein>
<evidence type="ECO:0000313" key="1">
    <source>
        <dbReference type="EMBL" id="AFC21857.1"/>
    </source>
</evidence>
<dbReference type="Proteomes" id="UP000000457">
    <property type="component" value="Segment"/>
</dbReference>
<dbReference type="OrthoDB" id="20590at10239"/>
<evidence type="ECO:0000313" key="2">
    <source>
        <dbReference type="Proteomes" id="UP000000457"/>
    </source>
</evidence>
<sequence length="83" mass="9456">MTNSEIYNSAMMYRELRAKSGCGKKKQYWNTELRIRLAIVNHEIIMNRGKAGSSKERPELQEAYDNLAAGLSEAMQCVVSRKS</sequence>
<accession>K4F7Q2</accession>
<name>K4F7Q2_9CAUD</name>
<organism evidence="1 2">
    <name type="scientific">Cronobacter phage vB_CsaM_GAP32</name>
    <dbReference type="NCBI Taxonomy" id="1141136"/>
    <lineage>
        <taxon>Viruses</taxon>
        <taxon>Duplodnaviria</taxon>
        <taxon>Heunggongvirae</taxon>
        <taxon>Uroviricota</taxon>
        <taxon>Caudoviricetes</taxon>
        <taxon>Mimasvirus</taxon>
        <taxon>Mimasvirus GAP32</taxon>
    </lineage>
</organism>
<proteinExistence type="predicted"/>
<keyword evidence="2" id="KW-1185">Reference proteome</keyword>
<dbReference type="GeneID" id="13994147"/>
<dbReference type="EMBL" id="JN882285">
    <property type="protein sequence ID" value="AFC21857.1"/>
    <property type="molecule type" value="Genomic_DNA"/>
</dbReference>
<dbReference type="KEGG" id="vg:13994147"/>
<gene>
    <name evidence="1" type="ORF">GAP32_404</name>
</gene>
<dbReference type="RefSeq" id="YP_006987512.1">
    <property type="nucleotide sequence ID" value="NC_019401.1"/>
</dbReference>